<reference evidence="1 2" key="1">
    <citation type="submission" date="2016-10" db="EMBL/GenBank/DDBJ databases">
        <title>Draft genome sequences of four alkaliphilic bacteria belonging to the Anaerobacillus genus.</title>
        <authorList>
            <person name="Bassil N.M."/>
            <person name="Lloyd J.R."/>
        </authorList>
    </citation>
    <scope>NUCLEOTIDE SEQUENCE [LARGE SCALE GENOMIC DNA]</scope>
    <source>
        <strain evidence="1 2">DSM 18345</strain>
    </source>
</reference>
<proteinExistence type="predicted"/>
<gene>
    <name evidence="1" type="ORF">BKP37_09615</name>
</gene>
<keyword evidence="2" id="KW-1185">Reference proteome</keyword>
<sequence length="257" mass="29031">MTWSETDSENLAKAVSLLDELVSLVKGGNTINQHPPVASHSGQNLEQELFEKITDVYVDEEILKQAKSLKRKSGQRVSKNLTQVLVNFFAKILPNLQVSSHNQYVLFQKDNQPVALLRFQTDLGYTRGDVWYDHIQDVVNEAASIGVNSDRVFIMVGSMINSLDNAYIQDVLQQKGIPDNSELLSNKHKILFENFLKKYVANIPHLPNPEQQVFFLAKDVHPNPISFEIVSKNKAHPNITNFIDPSVTDLHEVLSNI</sequence>
<evidence type="ECO:0000313" key="2">
    <source>
        <dbReference type="Proteomes" id="UP000179524"/>
    </source>
</evidence>
<dbReference type="OrthoDB" id="2974070at2"/>
<dbReference type="Proteomes" id="UP000179524">
    <property type="component" value="Unassembled WGS sequence"/>
</dbReference>
<dbReference type="EMBL" id="MLQR01000027">
    <property type="protein sequence ID" value="OIJ13538.1"/>
    <property type="molecule type" value="Genomic_DNA"/>
</dbReference>
<evidence type="ECO:0000313" key="1">
    <source>
        <dbReference type="EMBL" id="OIJ13538.1"/>
    </source>
</evidence>
<dbReference type="RefSeq" id="WP_071309390.1">
    <property type="nucleotide sequence ID" value="NZ_MLQR01000027.1"/>
</dbReference>
<name>A0A1S2LLY3_9BACI</name>
<protein>
    <submittedName>
        <fullName evidence="1">Uncharacterized protein</fullName>
    </submittedName>
</protein>
<comment type="caution">
    <text evidence="1">The sequence shown here is derived from an EMBL/GenBank/DDBJ whole genome shotgun (WGS) entry which is preliminary data.</text>
</comment>
<accession>A0A1S2LLY3</accession>
<organism evidence="1 2">
    <name type="scientific">Anaerobacillus alkalilacustris</name>
    <dbReference type="NCBI Taxonomy" id="393763"/>
    <lineage>
        <taxon>Bacteria</taxon>
        <taxon>Bacillati</taxon>
        <taxon>Bacillota</taxon>
        <taxon>Bacilli</taxon>
        <taxon>Bacillales</taxon>
        <taxon>Bacillaceae</taxon>
        <taxon>Anaerobacillus</taxon>
    </lineage>
</organism>
<dbReference type="AlphaFoldDB" id="A0A1S2LLY3"/>